<proteinExistence type="predicted"/>
<organism evidence="1 2">
    <name type="scientific">Pseudomonas syringae pv. actinidiae</name>
    <dbReference type="NCBI Taxonomy" id="103796"/>
    <lineage>
        <taxon>Bacteria</taxon>
        <taxon>Pseudomonadati</taxon>
        <taxon>Pseudomonadota</taxon>
        <taxon>Gammaproteobacteria</taxon>
        <taxon>Pseudomonadales</taxon>
        <taxon>Pseudomonadaceae</taxon>
        <taxon>Pseudomonas</taxon>
        <taxon>Pseudomonas syringae</taxon>
    </lineage>
</organism>
<name>A0A2V0QQR7_PSESF</name>
<dbReference type="Proteomes" id="UP000247480">
    <property type="component" value="Unassembled WGS sequence"/>
</dbReference>
<dbReference type="EMBL" id="BGJZ01000336">
    <property type="protein sequence ID" value="GBH12978.1"/>
    <property type="molecule type" value="Genomic_DNA"/>
</dbReference>
<reference evidence="1 2" key="1">
    <citation type="submission" date="2018-04" db="EMBL/GenBank/DDBJ databases">
        <title>Draft genome sequence of Pseudomonas syringae pv. actinidiae biovar 1 strains isolated from kiwifruit in Kagawa prefecture.</title>
        <authorList>
            <person name="Tabuchi M."/>
            <person name="Saito M."/>
            <person name="Fujiwara S."/>
            <person name="Sasa N."/>
            <person name="Akimitsu K."/>
            <person name="Gomi K."/>
            <person name="Konishi-Sugita S."/>
            <person name="Hamano K."/>
            <person name="Kataoka I."/>
        </authorList>
    </citation>
    <scope>NUCLEOTIDE SEQUENCE [LARGE SCALE GENOMIC DNA]</scope>
    <source>
        <strain evidence="1 2">MAFF212206</strain>
    </source>
</reference>
<evidence type="ECO:0000313" key="2">
    <source>
        <dbReference type="Proteomes" id="UP000247480"/>
    </source>
</evidence>
<dbReference type="AlphaFoldDB" id="A0A2V0QQR7"/>
<accession>A0A2V0QQR7</accession>
<evidence type="ECO:0000313" key="1">
    <source>
        <dbReference type="EMBL" id="GBH12978.1"/>
    </source>
</evidence>
<sequence>MEKLWVAQHIGDTKTHAIQTLGVSIPQFTSRESCTPFLLKQLIQTPVKDRTRLISLRYQRSGFPKIRIIVRGSCVRKRMIVPPQVELRRSWTSWRKR</sequence>
<comment type="caution">
    <text evidence="1">The sequence shown here is derived from an EMBL/GenBank/DDBJ whole genome shotgun (WGS) entry which is preliminary data.</text>
</comment>
<protein>
    <submittedName>
        <fullName evidence="1">Membrane-bound lytic murein transglycosylase B</fullName>
    </submittedName>
</protein>
<gene>
    <name evidence="1" type="ORF">KPSA1_06456</name>
</gene>